<gene>
    <name evidence="1" type="ORF">RF11_11111</name>
</gene>
<protein>
    <submittedName>
        <fullName evidence="1">Uncharacterized protein</fullName>
    </submittedName>
</protein>
<comment type="caution">
    <text evidence="1">The sequence shown here is derived from an EMBL/GenBank/DDBJ whole genome shotgun (WGS) entry which is preliminary data.</text>
</comment>
<organism evidence="1 2">
    <name type="scientific">Thelohanellus kitauei</name>
    <name type="common">Myxosporean</name>
    <dbReference type="NCBI Taxonomy" id="669202"/>
    <lineage>
        <taxon>Eukaryota</taxon>
        <taxon>Metazoa</taxon>
        <taxon>Cnidaria</taxon>
        <taxon>Myxozoa</taxon>
        <taxon>Myxosporea</taxon>
        <taxon>Bivalvulida</taxon>
        <taxon>Platysporina</taxon>
        <taxon>Myxobolidae</taxon>
        <taxon>Thelohanellus</taxon>
    </lineage>
</organism>
<evidence type="ECO:0000313" key="1">
    <source>
        <dbReference type="EMBL" id="KII69465.1"/>
    </source>
</evidence>
<reference evidence="1 2" key="1">
    <citation type="journal article" date="2014" name="Genome Biol. Evol.">
        <title>The genome of the myxosporean Thelohanellus kitauei shows adaptations to nutrient acquisition within its fish host.</title>
        <authorList>
            <person name="Yang Y."/>
            <person name="Xiong J."/>
            <person name="Zhou Z."/>
            <person name="Huo F."/>
            <person name="Miao W."/>
            <person name="Ran C."/>
            <person name="Liu Y."/>
            <person name="Zhang J."/>
            <person name="Feng J."/>
            <person name="Wang M."/>
            <person name="Wang M."/>
            <person name="Wang L."/>
            <person name="Yao B."/>
        </authorList>
    </citation>
    <scope>NUCLEOTIDE SEQUENCE [LARGE SCALE GENOMIC DNA]</scope>
    <source>
        <strain evidence="1">Wuqing</strain>
    </source>
</reference>
<dbReference type="EMBL" id="JWZT01002428">
    <property type="protein sequence ID" value="KII69465.1"/>
    <property type="molecule type" value="Genomic_DNA"/>
</dbReference>
<evidence type="ECO:0000313" key="2">
    <source>
        <dbReference type="Proteomes" id="UP000031668"/>
    </source>
</evidence>
<dbReference type="Proteomes" id="UP000031668">
    <property type="component" value="Unassembled WGS sequence"/>
</dbReference>
<sequence length="309" mass="36026">MVSYGTISMNDSADEVVWRSNNNNINESLRDAHISNKQTKIQEIPIFKVLAIGHDLVVINKTDLHSYDQSRYVRSPEIWHVGSKRLVDNDDPEIRVGLSFMKDVDDFPPFIIMKVEMSYFAKRNLSLIGNGVEWYNLIQTKCVQDTYFEISSRNTKFLHINISISLGIRYDLFFSTFNFSMSEQNLIMPHPVPDMTRILKKPPKNRNNIPIPNYDNHLLKEYKSKKFIIRLENDNRTKIAVLPLVEINIKVSNFSITENNDSTFFEIRTIGWQIHCPHRDDNSSKKNLFLIVDDSWNMSENMSAMKLDT</sequence>
<dbReference type="AlphaFoldDB" id="A0A0C2MZ95"/>
<name>A0A0C2MZ95_THEKT</name>
<accession>A0A0C2MZ95</accession>
<keyword evidence="2" id="KW-1185">Reference proteome</keyword>
<proteinExistence type="predicted"/>